<dbReference type="AlphaFoldDB" id="A0A5R9AA32"/>
<keyword evidence="9" id="KW-1185">Reference proteome</keyword>
<keyword evidence="4 6" id="KW-1133">Transmembrane helix</keyword>
<feature type="domain" description="Type II secretion system protein GspF" evidence="7">
    <location>
        <begin position="122"/>
        <end position="246"/>
    </location>
</feature>
<name>A0A5R9AA32_9MICC</name>
<evidence type="ECO:0000256" key="1">
    <source>
        <dbReference type="ARBA" id="ARBA00004651"/>
    </source>
</evidence>
<evidence type="ECO:0000256" key="6">
    <source>
        <dbReference type="SAM" id="Phobius"/>
    </source>
</evidence>
<keyword evidence="3 6" id="KW-0812">Transmembrane</keyword>
<gene>
    <name evidence="8" type="ORF">FEF27_07470</name>
</gene>
<evidence type="ECO:0000313" key="8">
    <source>
        <dbReference type="EMBL" id="TLP75491.1"/>
    </source>
</evidence>
<evidence type="ECO:0000313" key="9">
    <source>
        <dbReference type="Proteomes" id="UP000306544"/>
    </source>
</evidence>
<evidence type="ECO:0000256" key="3">
    <source>
        <dbReference type="ARBA" id="ARBA00022692"/>
    </source>
</evidence>
<feature type="transmembrane region" description="Helical" evidence="6">
    <location>
        <begin position="260"/>
        <end position="280"/>
    </location>
</feature>
<dbReference type="OrthoDB" id="3217742at2"/>
<evidence type="ECO:0000259" key="7">
    <source>
        <dbReference type="Pfam" id="PF00482"/>
    </source>
</evidence>
<dbReference type="InterPro" id="IPR018076">
    <property type="entry name" value="T2SS_GspF_dom"/>
</dbReference>
<feature type="transmembrane region" description="Helical" evidence="6">
    <location>
        <begin position="227"/>
        <end position="248"/>
    </location>
</feature>
<dbReference type="PANTHER" id="PTHR35007">
    <property type="entry name" value="INTEGRAL MEMBRANE PROTEIN-RELATED"/>
    <property type="match status" value="1"/>
</dbReference>
<feature type="transmembrane region" description="Helical" evidence="6">
    <location>
        <begin position="83"/>
        <end position="102"/>
    </location>
</feature>
<accession>A0A5R9AA32</accession>
<organism evidence="8 9">
    <name type="scientific">Nesterenkonia sphaerica</name>
    <dbReference type="NCBI Taxonomy" id="1804988"/>
    <lineage>
        <taxon>Bacteria</taxon>
        <taxon>Bacillati</taxon>
        <taxon>Actinomycetota</taxon>
        <taxon>Actinomycetes</taxon>
        <taxon>Micrococcales</taxon>
        <taxon>Micrococcaceae</taxon>
        <taxon>Nesterenkonia</taxon>
    </lineage>
</organism>
<dbReference type="GO" id="GO:0005886">
    <property type="term" value="C:plasma membrane"/>
    <property type="evidence" value="ECO:0007669"/>
    <property type="project" value="UniProtKB-SubCell"/>
</dbReference>
<reference evidence="8 9" key="1">
    <citation type="submission" date="2019-05" db="EMBL/GenBank/DDBJ databases">
        <title>Nesterenkonia sp. GY239, isolated from the Southern Atlantic Ocean.</title>
        <authorList>
            <person name="Zhang G."/>
        </authorList>
    </citation>
    <scope>NUCLEOTIDE SEQUENCE [LARGE SCALE GENOMIC DNA]</scope>
    <source>
        <strain evidence="8 9">GY239</strain>
    </source>
</reference>
<proteinExistence type="predicted"/>
<comment type="subcellular location">
    <subcellularLocation>
        <location evidence="1">Cell membrane</location>
        <topology evidence="1">Multi-pass membrane protein</topology>
    </subcellularLocation>
</comment>
<protein>
    <submittedName>
        <fullName evidence="8">Type II secretion system protein F</fullName>
    </submittedName>
</protein>
<dbReference type="Pfam" id="PF00482">
    <property type="entry name" value="T2SSF"/>
    <property type="match status" value="1"/>
</dbReference>
<keyword evidence="5 6" id="KW-0472">Membrane</keyword>
<dbReference type="PANTHER" id="PTHR35007:SF2">
    <property type="entry name" value="PILUS ASSEMBLE PROTEIN"/>
    <property type="match status" value="1"/>
</dbReference>
<comment type="caution">
    <text evidence="8">The sequence shown here is derived from an EMBL/GenBank/DDBJ whole genome shotgun (WGS) entry which is preliminary data.</text>
</comment>
<feature type="transmembrane region" description="Helical" evidence="6">
    <location>
        <begin position="6"/>
        <end position="27"/>
    </location>
</feature>
<feature type="transmembrane region" description="Helical" evidence="6">
    <location>
        <begin position="55"/>
        <end position="77"/>
    </location>
</feature>
<dbReference type="EMBL" id="VAWA01000008">
    <property type="protein sequence ID" value="TLP75491.1"/>
    <property type="molecule type" value="Genomic_DNA"/>
</dbReference>
<evidence type="ECO:0000256" key="4">
    <source>
        <dbReference type="ARBA" id="ARBA00022989"/>
    </source>
</evidence>
<sequence length="293" mass="31704">MSAPHLPQALVLGLALGLGLVLVFSAAGPPRSCPTGRSKRRTERIRRLLDEAGHYRLPVSAVFLSSLGCAGTTFILVMALTGVLPVGVCLGVFAALLPWAFLRWQVRRRRRQLAEVWPDVVDHLRSAVRSGLALPEGLAELGSTGPEPLRGPFLEFGADWRAGVPMGPALERLKIRLADPVGDRIVLALRTTRELGGTDLGRLLDSMADVLRENARTRSELEARQSWTVNGAKLAVAAPWIVVLLLSLRPEAAEAYHSMTGMLVLSSGLVVSLICYHVMLRIGALPAEERVLI</sequence>
<keyword evidence="2" id="KW-1003">Cell membrane</keyword>
<dbReference type="Proteomes" id="UP000306544">
    <property type="component" value="Unassembled WGS sequence"/>
</dbReference>
<evidence type="ECO:0000256" key="2">
    <source>
        <dbReference type="ARBA" id="ARBA00022475"/>
    </source>
</evidence>
<evidence type="ECO:0000256" key="5">
    <source>
        <dbReference type="ARBA" id="ARBA00023136"/>
    </source>
</evidence>